<dbReference type="Gene3D" id="3.40.50.300">
    <property type="entry name" value="P-loop containing nucleotide triphosphate hydrolases"/>
    <property type="match status" value="1"/>
</dbReference>
<feature type="region of interest" description="Disordered" evidence="3">
    <location>
        <begin position="1"/>
        <end position="21"/>
    </location>
</feature>
<evidence type="ECO:0000256" key="2">
    <source>
        <dbReference type="ARBA" id="ARBA00022840"/>
    </source>
</evidence>
<feature type="domain" description="SNF2 N-terminal" evidence="5">
    <location>
        <begin position="332"/>
        <end position="467"/>
    </location>
</feature>
<protein>
    <recommendedName>
        <fullName evidence="5">SNF2 N-terminal domain-containing protein</fullName>
    </recommendedName>
</protein>
<dbReference type="InterPro" id="IPR000330">
    <property type="entry name" value="SNF2_N"/>
</dbReference>
<dbReference type="RefSeq" id="XP_002843403.1">
    <property type="nucleotide sequence ID" value="XM_002843357.1"/>
</dbReference>
<dbReference type="Proteomes" id="UP000002035">
    <property type="component" value="Unassembled WGS sequence"/>
</dbReference>
<evidence type="ECO:0000256" key="4">
    <source>
        <dbReference type="SAM" id="Phobius"/>
    </source>
</evidence>
<dbReference type="Pfam" id="PF00176">
    <property type="entry name" value="SNF2-rel_dom"/>
    <property type="match status" value="1"/>
</dbReference>
<feature type="compositionally biased region" description="Acidic residues" evidence="3">
    <location>
        <begin position="108"/>
        <end position="135"/>
    </location>
</feature>
<dbReference type="OrthoDB" id="4170557at2759"/>
<dbReference type="SUPFAM" id="SSF52540">
    <property type="entry name" value="P-loop containing nucleoside triphosphate hydrolases"/>
    <property type="match status" value="1"/>
</dbReference>
<accession>C5FXW9</accession>
<proteinExistence type="predicted"/>
<sequence>MSTISGMTDSSSEDSEGEHMDIKIDPNTWRDITRLARLLKISKEEYRELREDNLNNADGLFFRKNVKLDTVDKLLWQVILREQYCLAKSRVEKPTEKPTENPSKTSTEDEDEDENTGEDESESDENSSENDIWDEEAPQDNFLISDECELLPAANTMDMSDPWWVYQQCNQAIAASLQGQTAAPEASDGNEEGEDLWGGVLWGDDSGGMSSYMSQSKDIIDAYTWSQELDAENMPGLTAEPQIALPTPEKQAQFAERMKWLDNTAFQRENHSIRRESPAHWGAPRRWRWARENMGGYSTLTSATGRKQSTGGESTQASGDVDRQYQLGGLFSTVIWDEAQALRYLETQVSLTARSLAPTFNLCISATPIFNRREDFADPLTLSDDDPEAWKQLCPALILRYILDPRIPDTFAGFRLGKIWRHCMIKRSFMSAIPFGSNKTIGSSIPPVVSKVINTRLTKEERLTYEREAQPLLAELLRRLPNRKVVWRAENYRKLVLLSTWLPFIHVHQTVMAPSLRSATEKAYEKTLVYRWAKLINKKLPEAEVPAKSNYSKQLELLLRGSPRLRELLPLVCDRVLRKADKVTVFVLLPAQGVYLAAAFYLVGIDARFLHSGLKQEEREELVRTFTEDRKGVMPPSNPGRIQAIGRLQRVDQRYIVLVHELHVANTFNTMLVQNKLKKAIPSMTAELSQEIFSMCEQNGDIDLGQWAIGPEGALVKRGEDLEEVADQVWLSGVRVIQELLQLMDGKE</sequence>
<evidence type="ECO:0000256" key="1">
    <source>
        <dbReference type="ARBA" id="ARBA00022741"/>
    </source>
</evidence>
<feature type="compositionally biased region" description="Polar residues" evidence="3">
    <location>
        <begin position="1"/>
        <end position="10"/>
    </location>
</feature>
<feature type="region of interest" description="Disordered" evidence="3">
    <location>
        <begin position="91"/>
        <end position="135"/>
    </location>
</feature>
<keyword evidence="1" id="KW-0547">Nucleotide-binding</keyword>
<gene>
    <name evidence="6" type="ORF">MCYG_07186</name>
</gene>
<evidence type="ECO:0000259" key="5">
    <source>
        <dbReference type="Pfam" id="PF00176"/>
    </source>
</evidence>
<keyword evidence="4" id="KW-1133">Transmembrane helix</keyword>
<dbReference type="VEuPathDB" id="FungiDB:MCYG_07186"/>
<dbReference type="AlphaFoldDB" id="C5FXW9"/>
<keyword evidence="4" id="KW-0812">Transmembrane</keyword>
<organism evidence="6 7">
    <name type="scientific">Arthroderma otae (strain ATCC MYA-4605 / CBS 113480)</name>
    <name type="common">Microsporum canis</name>
    <dbReference type="NCBI Taxonomy" id="554155"/>
    <lineage>
        <taxon>Eukaryota</taxon>
        <taxon>Fungi</taxon>
        <taxon>Dikarya</taxon>
        <taxon>Ascomycota</taxon>
        <taxon>Pezizomycotina</taxon>
        <taxon>Eurotiomycetes</taxon>
        <taxon>Eurotiomycetidae</taxon>
        <taxon>Onygenales</taxon>
        <taxon>Arthrodermataceae</taxon>
        <taxon>Microsporum</taxon>
    </lineage>
</organism>
<keyword evidence="4" id="KW-0472">Membrane</keyword>
<reference evidence="7" key="1">
    <citation type="journal article" date="2012" name="MBio">
        <title>Comparative genome analysis of Trichophyton rubrum and related dermatophytes reveals candidate genes involved in infection.</title>
        <authorList>
            <person name="Martinez D.A."/>
            <person name="Oliver B.G."/>
            <person name="Graeser Y."/>
            <person name="Goldberg J.M."/>
            <person name="Li W."/>
            <person name="Martinez-Rossi N.M."/>
            <person name="Monod M."/>
            <person name="Shelest E."/>
            <person name="Barton R.C."/>
            <person name="Birch E."/>
            <person name="Brakhage A.A."/>
            <person name="Chen Z."/>
            <person name="Gurr S.J."/>
            <person name="Heiman D."/>
            <person name="Heitman J."/>
            <person name="Kosti I."/>
            <person name="Rossi A."/>
            <person name="Saif S."/>
            <person name="Samalova M."/>
            <person name="Saunders C.W."/>
            <person name="Shea T."/>
            <person name="Summerbell R.C."/>
            <person name="Xu J."/>
            <person name="Young S."/>
            <person name="Zeng Q."/>
            <person name="Birren B.W."/>
            <person name="Cuomo C.A."/>
            <person name="White T.C."/>
        </authorList>
    </citation>
    <scope>NUCLEOTIDE SEQUENCE [LARGE SCALE GENOMIC DNA]</scope>
    <source>
        <strain evidence="7">ATCC MYA-4605 / CBS 113480</strain>
    </source>
</reference>
<dbReference type="GO" id="GO:0005524">
    <property type="term" value="F:ATP binding"/>
    <property type="evidence" value="ECO:0007669"/>
    <property type="project" value="InterPro"/>
</dbReference>
<dbReference type="InterPro" id="IPR027417">
    <property type="entry name" value="P-loop_NTPase"/>
</dbReference>
<feature type="compositionally biased region" description="Polar residues" evidence="3">
    <location>
        <begin position="300"/>
        <end position="318"/>
    </location>
</feature>
<name>C5FXW9_ARTOC</name>
<feature type="transmembrane region" description="Helical" evidence="4">
    <location>
        <begin position="583"/>
        <end position="605"/>
    </location>
</feature>
<keyword evidence="2" id="KW-0067">ATP-binding</keyword>
<dbReference type="GeneID" id="9225396"/>
<feature type="region of interest" description="Disordered" evidence="3">
    <location>
        <begin position="300"/>
        <end position="319"/>
    </location>
</feature>
<evidence type="ECO:0000256" key="3">
    <source>
        <dbReference type="SAM" id="MobiDB-lite"/>
    </source>
</evidence>
<dbReference type="eggNOG" id="KOG1001">
    <property type="taxonomic scope" value="Eukaryota"/>
</dbReference>
<evidence type="ECO:0000313" key="7">
    <source>
        <dbReference type="Proteomes" id="UP000002035"/>
    </source>
</evidence>
<keyword evidence="7" id="KW-1185">Reference proteome</keyword>
<dbReference type="EMBL" id="DS995707">
    <property type="protein sequence ID" value="EEQ34367.1"/>
    <property type="molecule type" value="Genomic_DNA"/>
</dbReference>
<dbReference type="HOGENOM" id="CLU_371701_0_0_1"/>
<evidence type="ECO:0000313" key="6">
    <source>
        <dbReference type="EMBL" id="EEQ34367.1"/>
    </source>
</evidence>